<keyword evidence="2" id="KW-1185">Reference proteome</keyword>
<name>A0A2R6WA69_MARPO</name>
<dbReference type="EMBL" id="KZ772792">
    <property type="protein sequence ID" value="PTQ30758.1"/>
    <property type="molecule type" value="Genomic_DNA"/>
</dbReference>
<gene>
    <name evidence="1" type="ORF">MARPO_0120s0034</name>
</gene>
<evidence type="ECO:0000313" key="1">
    <source>
        <dbReference type="EMBL" id="PTQ30758.1"/>
    </source>
</evidence>
<organism evidence="1 2">
    <name type="scientific">Marchantia polymorpha</name>
    <name type="common">Common liverwort</name>
    <name type="synonym">Marchantia aquatica</name>
    <dbReference type="NCBI Taxonomy" id="3197"/>
    <lineage>
        <taxon>Eukaryota</taxon>
        <taxon>Viridiplantae</taxon>
        <taxon>Streptophyta</taxon>
        <taxon>Embryophyta</taxon>
        <taxon>Marchantiophyta</taxon>
        <taxon>Marchantiopsida</taxon>
        <taxon>Marchantiidae</taxon>
        <taxon>Marchantiales</taxon>
        <taxon>Marchantiaceae</taxon>
        <taxon>Marchantia</taxon>
    </lineage>
</organism>
<evidence type="ECO:0000313" key="2">
    <source>
        <dbReference type="Proteomes" id="UP000244005"/>
    </source>
</evidence>
<accession>A0A2R6WA69</accession>
<dbReference type="Proteomes" id="UP000244005">
    <property type="component" value="Unassembled WGS sequence"/>
</dbReference>
<proteinExistence type="predicted"/>
<protein>
    <submittedName>
        <fullName evidence="1">Uncharacterized protein</fullName>
    </submittedName>
</protein>
<sequence>MKLKQSTASAALNAGIFGPPGSDSRVTHDGSSREIKLFRIRRRLKASGSKQRKQRRIKSAGIIRRFRADRNLVGLEAPIGMYLAPVTELTPSIAHTAASAEARAQLFQPIHGVSFDRRL</sequence>
<dbReference type="AlphaFoldDB" id="A0A2R6WA69"/>
<reference evidence="2" key="1">
    <citation type="journal article" date="2017" name="Cell">
        <title>Insights into land plant evolution garnered from the Marchantia polymorpha genome.</title>
        <authorList>
            <person name="Bowman J.L."/>
            <person name="Kohchi T."/>
            <person name="Yamato K.T."/>
            <person name="Jenkins J."/>
            <person name="Shu S."/>
            <person name="Ishizaki K."/>
            <person name="Yamaoka S."/>
            <person name="Nishihama R."/>
            <person name="Nakamura Y."/>
            <person name="Berger F."/>
            <person name="Adam C."/>
            <person name="Aki S.S."/>
            <person name="Althoff F."/>
            <person name="Araki T."/>
            <person name="Arteaga-Vazquez M.A."/>
            <person name="Balasubrmanian S."/>
            <person name="Barry K."/>
            <person name="Bauer D."/>
            <person name="Boehm C.R."/>
            <person name="Briginshaw L."/>
            <person name="Caballero-Perez J."/>
            <person name="Catarino B."/>
            <person name="Chen F."/>
            <person name="Chiyoda S."/>
            <person name="Chovatia M."/>
            <person name="Davies K.M."/>
            <person name="Delmans M."/>
            <person name="Demura T."/>
            <person name="Dierschke T."/>
            <person name="Dolan L."/>
            <person name="Dorantes-Acosta A.E."/>
            <person name="Eklund D.M."/>
            <person name="Florent S.N."/>
            <person name="Flores-Sandoval E."/>
            <person name="Fujiyama A."/>
            <person name="Fukuzawa H."/>
            <person name="Galik B."/>
            <person name="Grimanelli D."/>
            <person name="Grimwood J."/>
            <person name="Grossniklaus U."/>
            <person name="Hamada T."/>
            <person name="Haseloff J."/>
            <person name="Hetherington A.J."/>
            <person name="Higo A."/>
            <person name="Hirakawa Y."/>
            <person name="Hundley H.N."/>
            <person name="Ikeda Y."/>
            <person name="Inoue K."/>
            <person name="Inoue S.I."/>
            <person name="Ishida S."/>
            <person name="Jia Q."/>
            <person name="Kakita M."/>
            <person name="Kanazawa T."/>
            <person name="Kawai Y."/>
            <person name="Kawashima T."/>
            <person name="Kennedy M."/>
            <person name="Kinose K."/>
            <person name="Kinoshita T."/>
            <person name="Kohara Y."/>
            <person name="Koide E."/>
            <person name="Komatsu K."/>
            <person name="Kopischke S."/>
            <person name="Kubo M."/>
            <person name="Kyozuka J."/>
            <person name="Lagercrantz U."/>
            <person name="Lin S.S."/>
            <person name="Lindquist E."/>
            <person name="Lipzen A.M."/>
            <person name="Lu C.W."/>
            <person name="De Luna E."/>
            <person name="Martienssen R.A."/>
            <person name="Minamino N."/>
            <person name="Mizutani M."/>
            <person name="Mizutani M."/>
            <person name="Mochizuki N."/>
            <person name="Monte I."/>
            <person name="Mosher R."/>
            <person name="Nagasaki H."/>
            <person name="Nakagami H."/>
            <person name="Naramoto S."/>
            <person name="Nishitani K."/>
            <person name="Ohtani M."/>
            <person name="Okamoto T."/>
            <person name="Okumura M."/>
            <person name="Phillips J."/>
            <person name="Pollak B."/>
            <person name="Reinders A."/>
            <person name="Rovekamp M."/>
            <person name="Sano R."/>
            <person name="Sawa S."/>
            <person name="Schmid M.W."/>
            <person name="Shirakawa M."/>
            <person name="Solano R."/>
            <person name="Spunde A."/>
            <person name="Suetsugu N."/>
            <person name="Sugano S."/>
            <person name="Sugiyama A."/>
            <person name="Sun R."/>
            <person name="Suzuki Y."/>
            <person name="Takenaka M."/>
            <person name="Takezawa D."/>
            <person name="Tomogane H."/>
            <person name="Tsuzuki M."/>
            <person name="Ueda T."/>
            <person name="Umeda M."/>
            <person name="Ward J.M."/>
            <person name="Watanabe Y."/>
            <person name="Yazaki K."/>
            <person name="Yokoyama R."/>
            <person name="Yoshitake Y."/>
            <person name="Yotsui I."/>
            <person name="Zachgo S."/>
            <person name="Schmutz J."/>
        </authorList>
    </citation>
    <scope>NUCLEOTIDE SEQUENCE [LARGE SCALE GENOMIC DNA]</scope>
    <source>
        <strain evidence="2">Tak-1</strain>
    </source>
</reference>